<dbReference type="Proteomes" id="UP000325899">
    <property type="component" value="Segment"/>
</dbReference>
<dbReference type="RefSeq" id="YP_010663204.1">
    <property type="nucleotide sequence ID" value="NC_070893.1"/>
</dbReference>
<organism evidence="2 3">
    <name type="scientific">Gordonia phage CherryonLim</name>
    <dbReference type="NCBI Taxonomy" id="2652411"/>
    <lineage>
        <taxon>Viruses</taxon>
        <taxon>Duplodnaviria</taxon>
        <taxon>Heunggongvirae</taxon>
        <taxon>Uroviricota</taxon>
        <taxon>Caudoviricetes</taxon>
        <taxon>Ponsvirus</taxon>
        <taxon>Ponsvirus cherryonlim</taxon>
    </lineage>
</organism>
<dbReference type="EMBL" id="MN284906">
    <property type="protein sequence ID" value="QFP95822.1"/>
    <property type="molecule type" value="Genomic_DNA"/>
</dbReference>
<sequence>MSNRLTCVTWGDDVVPCSCGAPEWVCKGWRHEPYSHGHVVDIGTVIDSEALIVPEDEQEGDNACHDANASQHGDTQPSTTGGITLRDELWNRLNDGQQRLWLELETASRSPWNSSIIDPTSSEHGIKVERKE</sequence>
<feature type="compositionally biased region" description="Polar residues" evidence="1">
    <location>
        <begin position="111"/>
        <end position="123"/>
    </location>
</feature>
<evidence type="ECO:0000313" key="3">
    <source>
        <dbReference type="Proteomes" id="UP000325899"/>
    </source>
</evidence>
<reference evidence="2 3" key="1">
    <citation type="submission" date="2019-08" db="EMBL/GenBank/DDBJ databases">
        <authorList>
            <person name="Lim D."/>
            <person name="Batin B."/>
            <person name="Choi E."/>
            <person name="Dhami J."/>
            <person name="Figueroa S."/>
            <person name="Kim S."/>
            <person name="Kim U."/>
            <person name="Klim L."/>
            <person name="Lee Y.S."/>
            <person name="Nathaniel A."/>
            <person name="Shih C."/>
            <person name="Simental K."/>
            <person name="Shu E."/>
            <person name="Trivedi R."/>
            <person name="Valladolid I."/>
            <person name="Wang C."/>
            <person name="Ward C."/>
            <person name="Yoo K."/>
            <person name="Choi J.D."/>
            <person name="Dean N."/>
            <person name="Muthiah A.S."/>
            <person name="Diaz A."/>
            <person name="Garlena R.A."/>
            <person name="Russell D.A."/>
            <person name="Pope W.H."/>
            <person name="Jacobs-Sera D."/>
            <person name="Hatfull G.F."/>
        </authorList>
    </citation>
    <scope>NUCLEOTIDE SEQUENCE [LARGE SCALE GENOMIC DNA]</scope>
</reference>
<feature type="compositionally biased region" description="Polar residues" evidence="1">
    <location>
        <begin position="68"/>
        <end position="82"/>
    </location>
</feature>
<keyword evidence="3" id="KW-1185">Reference proteome</keyword>
<accession>A0A5P8DBL7</accession>
<evidence type="ECO:0000256" key="1">
    <source>
        <dbReference type="SAM" id="MobiDB-lite"/>
    </source>
</evidence>
<feature type="region of interest" description="Disordered" evidence="1">
    <location>
        <begin position="111"/>
        <end position="132"/>
    </location>
</feature>
<evidence type="ECO:0000313" key="2">
    <source>
        <dbReference type="EMBL" id="QFP95822.1"/>
    </source>
</evidence>
<proteinExistence type="predicted"/>
<name>A0A5P8DBL7_9CAUD</name>
<protein>
    <submittedName>
        <fullName evidence="2">Uncharacterized protein</fullName>
    </submittedName>
</protein>
<gene>
    <name evidence="2" type="primary">69</name>
    <name evidence="2" type="ORF">SEA_CHERRYONLIM_69</name>
</gene>
<dbReference type="KEGG" id="vg:77939224"/>
<dbReference type="GeneID" id="77939224"/>
<feature type="region of interest" description="Disordered" evidence="1">
    <location>
        <begin position="58"/>
        <end position="83"/>
    </location>
</feature>